<dbReference type="InterPro" id="IPR050370">
    <property type="entry name" value="HES_HEY"/>
</dbReference>
<dbReference type="SMART" id="SM00353">
    <property type="entry name" value="HLH"/>
    <property type="match status" value="1"/>
</dbReference>
<keyword evidence="9" id="KW-1185">Reference proteome</keyword>
<dbReference type="Pfam" id="PF00010">
    <property type="entry name" value="HLH"/>
    <property type="match status" value="1"/>
</dbReference>
<feature type="region of interest" description="Disordered" evidence="6">
    <location>
        <begin position="218"/>
        <end position="266"/>
    </location>
</feature>
<feature type="compositionally biased region" description="Polar residues" evidence="6">
    <location>
        <begin position="255"/>
        <end position="266"/>
    </location>
</feature>
<evidence type="ECO:0000313" key="9">
    <source>
        <dbReference type="Proteomes" id="UP000597762"/>
    </source>
</evidence>
<evidence type="ECO:0000256" key="1">
    <source>
        <dbReference type="ARBA" id="ARBA00004123"/>
    </source>
</evidence>
<protein>
    <submittedName>
        <fullName evidence="8">HES1</fullName>
    </submittedName>
</protein>
<name>A0A812AS13_ACAPH</name>
<dbReference type="FunFam" id="4.10.280.10:FF:000009">
    <property type="entry name" value="Transcription factor HES-1"/>
    <property type="match status" value="1"/>
</dbReference>
<evidence type="ECO:0000256" key="6">
    <source>
        <dbReference type="SAM" id="MobiDB-lite"/>
    </source>
</evidence>
<dbReference type="InterPro" id="IPR011598">
    <property type="entry name" value="bHLH_dom"/>
</dbReference>
<feature type="compositionally biased region" description="Low complexity" evidence="6">
    <location>
        <begin position="230"/>
        <end position="249"/>
    </location>
</feature>
<organism evidence="8 9">
    <name type="scientific">Acanthosepion pharaonis</name>
    <name type="common">Pharaoh cuttlefish</name>
    <name type="synonym">Sepia pharaonis</name>
    <dbReference type="NCBI Taxonomy" id="158019"/>
    <lineage>
        <taxon>Eukaryota</taxon>
        <taxon>Metazoa</taxon>
        <taxon>Spiralia</taxon>
        <taxon>Lophotrochozoa</taxon>
        <taxon>Mollusca</taxon>
        <taxon>Cephalopoda</taxon>
        <taxon>Coleoidea</taxon>
        <taxon>Decapodiformes</taxon>
        <taxon>Sepiida</taxon>
        <taxon>Sepiina</taxon>
        <taxon>Sepiidae</taxon>
        <taxon>Acanthosepion</taxon>
    </lineage>
</organism>
<evidence type="ECO:0000256" key="5">
    <source>
        <dbReference type="ARBA" id="ARBA00023242"/>
    </source>
</evidence>
<dbReference type="AlphaFoldDB" id="A0A812AS13"/>
<dbReference type="PANTHER" id="PTHR10985">
    <property type="entry name" value="BASIC HELIX-LOOP-HELIX TRANSCRIPTION FACTOR, HES-RELATED"/>
    <property type="match status" value="1"/>
</dbReference>
<sequence>MEGFGLGSWRRGEGRRAGRAAATRQPFTHLLLSPYSLFFLSVSGHTRLPNASVRMCGKKLAWESGRSPLHTQLAGSARVPKEVFFSFDNITMLDSVTTAASNAGPIKTPTHRKINKLMMEKRRRTRINNCLSELKTLVLKALKKDGEQFSKLEKVDILEMTVKYLRFLHQQQQVNITTDSLGGKYRVPLDVSAEVMRYMNSEEARSRLTDHISKCVRVSNGSPTQPIAPPNTQTPTPTTTHQQIPTPQTSEHIRQSQPQATPLGDNTTHIVLPIASKQSESSLMMATVPETPYKTLTVSYTAINSPVSSSSPPTHVINAPINSLAAITTPNTITSPSIVHMKALVSDSNASNGCYVSTVPVYVGSISEAKPTSATLAGFYTQPLKRNSSPEPIKELPLWRPW</sequence>
<proteinExistence type="predicted"/>
<gene>
    <name evidence="8" type="ORF">SPHA_3190</name>
</gene>
<dbReference type="CDD" id="cd11410">
    <property type="entry name" value="bHLH_O_HES"/>
    <property type="match status" value="1"/>
</dbReference>
<dbReference type="EMBL" id="CAHIKZ030000093">
    <property type="protein sequence ID" value="CAE1151621.1"/>
    <property type="molecule type" value="Genomic_DNA"/>
</dbReference>
<dbReference type="OrthoDB" id="6085656at2759"/>
<dbReference type="Gene3D" id="4.10.280.10">
    <property type="entry name" value="Helix-loop-helix DNA-binding domain"/>
    <property type="match status" value="1"/>
</dbReference>
<dbReference type="Proteomes" id="UP000597762">
    <property type="component" value="Unassembled WGS sequence"/>
</dbReference>
<evidence type="ECO:0000256" key="2">
    <source>
        <dbReference type="ARBA" id="ARBA00023015"/>
    </source>
</evidence>
<comment type="subcellular location">
    <subcellularLocation>
        <location evidence="1">Nucleus</location>
    </subcellularLocation>
</comment>
<evidence type="ECO:0000313" key="8">
    <source>
        <dbReference type="EMBL" id="CAE1151621.1"/>
    </source>
</evidence>
<evidence type="ECO:0000259" key="7">
    <source>
        <dbReference type="PROSITE" id="PS50888"/>
    </source>
</evidence>
<dbReference type="GO" id="GO:0003677">
    <property type="term" value="F:DNA binding"/>
    <property type="evidence" value="ECO:0007669"/>
    <property type="project" value="UniProtKB-KW"/>
</dbReference>
<dbReference type="SUPFAM" id="SSF47459">
    <property type="entry name" value="HLH, helix-loop-helix DNA-binding domain"/>
    <property type="match status" value="1"/>
</dbReference>
<dbReference type="PROSITE" id="PS50888">
    <property type="entry name" value="BHLH"/>
    <property type="match status" value="1"/>
</dbReference>
<keyword evidence="5" id="KW-0539">Nucleus</keyword>
<keyword evidence="2" id="KW-0805">Transcription regulation</keyword>
<reference evidence="8" key="1">
    <citation type="submission" date="2021-01" db="EMBL/GenBank/DDBJ databases">
        <authorList>
            <person name="Li R."/>
            <person name="Bekaert M."/>
        </authorList>
    </citation>
    <scope>NUCLEOTIDE SEQUENCE</scope>
    <source>
        <strain evidence="8">Farmed</strain>
    </source>
</reference>
<dbReference type="GO" id="GO:0005634">
    <property type="term" value="C:nucleus"/>
    <property type="evidence" value="ECO:0007669"/>
    <property type="project" value="UniProtKB-SubCell"/>
</dbReference>
<keyword evidence="3" id="KW-0238">DNA-binding</keyword>
<keyword evidence="4" id="KW-0804">Transcription</keyword>
<feature type="domain" description="BHLH" evidence="7">
    <location>
        <begin position="111"/>
        <end position="168"/>
    </location>
</feature>
<evidence type="ECO:0000256" key="3">
    <source>
        <dbReference type="ARBA" id="ARBA00023125"/>
    </source>
</evidence>
<dbReference type="InterPro" id="IPR036638">
    <property type="entry name" value="HLH_DNA-bd_sf"/>
</dbReference>
<accession>A0A812AS13</accession>
<comment type="caution">
    <text evidence="8">The sequence shown here is derived from an EMBL/GenBank/DDBJ whole genome shotgun (WGS) entry which is preliminary data.</text>
</comment>
<evidence type="ECO:0000256" key="4">
    <source>
        <dbReference type="ARBA" id="ARBA00023163"/>
    </source>
</evidence>
<dbReference type="GO" id="GO:0046983">
    <property type="term" value="F:protein dimerization activity"/>
    <property type="evidence" value="ECO:0007669"/>
    <property type="project" value="InterPro"/>
</dbReference>